<comment type="cofactor">
    <cofactor evidence="1">
        <name>Mg(2+)</name>
        <dbReference type="ChEBI" id="CHEBI:18420"/>
    </cofactor>
</comment>
<comment type="similarity">
    <text evidence="3">Belongs to the PEPCase type 1 family.</text>
</comment>
<dbReference type="GO" id="GO:0015977">
    <property type="term" value="P:carbon fixation"/>
    <property type="evidence" value="ECO:0007669"/>
    <property type="project" value="UniProtKB-KW"/>
</dbReference>
<keyword evidence="13" id="KW-1185">Reference proteome</keyword>
<sequence length="919" mass="105217">MAPFFRRKYTAFFMEKCVKIHIACSFNLVNLHNISEVVSASHENRYMRTSKGNIEGQPRTSNAAVKELVQAGVSPEEIYSQFANQTVELVFTAHPTQAVRRSLLRIYNDIRTQLTHVKRVRLSTFEMYEVEQKIVSLMQAAWRTDEIRRGPPTPQDEMRAGLSYVQEVIFDALPIYLRRLDSALHDIGMPPLPLNSSTFKFSSWMGGDRDGNPFVTASCTREVVTMARLSAMNIYFKKIEQLMFDLSMWRCTKEFEERVQKVLKRHEGYSREDIAMNRKRRNYSDFWQPIPDTQPYRVILAEIRDKLWSTRDYLQRRLDRSFSNSENVGDILSTDVYVHVEELLEPLEACYKSLCETKDEKIANGHLRDVIRQIRCFGLNLICLDIRQESERHMMAMNAITQYMGIGSYKEWDEAKKIEFLTKELEGRRPLLGNAHIEADEEAEEVLETFRAVAELTRDFPGSLGAYVISMSTCASDVLCVKLLMRECGCSDELCLRVSPLFERLDDLNNAPGVMNTLFSNKWYLNHIKGFQEVMIGYSDSGKDAGRLAAAWALYEGQEKITEVANKFDVKLTLFHGRGGTVGRGGGPSHLGILSQPPRTIDGRLRVTVQGEVIEQAFANQELAFRTFDLYSAAVALHSLEPPATADQMWRDRMAKLASDSCDEYRRIVFQDPDFIKYFNEATPAQELARLNIGSRPSKRKNNMTVTSLRAIPWIFSWTQTRFNLPVWLGVGKALKTLWDEGHGEDLRAMYRDWPFFKVTVDMLEMVLAKSEKRIAQLYEDELVDPSLHGFGKKLGSSYDEMLKMLLQVTSHDALLTNDDESLDDDGFHYQDLLKHRLDMRAPYIVPLNVLQAICLKDVRKAREEGFDSKSIPKDELDIPEVFQSVAKLNPNVNSYLSCVEDTMQITIKGIASGLQNTG</sequence>
<dbReference type="PROSITE" id="PS00781">
    <property type="entry name" value="PEPCASE_1"/>
    <property type="match status" value="1"/>
</dbReference>
<dbReference type="PRINTS" id="PR00150">
    <property type="entry name" value="PEPCARBXLASE"/>
</dbReference>
<dbReference type="GO" id="GO:0006099">
    <property type="term" value="P:tricarboxylic acid cycle"/>
    <property type="evidence" value="ECO:0007669"/>
    <property type="project" value="InterPro"/>
</dbReference>
<dbReference type="EC" id="4.1.1.31" evidence="4"/>
<dbReference type="GO" id="GO:0005829">
    <property type="term" value="C:cytosol"/>
    <property type="evidence" value="ECO:0007669"/>
    <property type="project" value="TreeGrafter"/>
</dbReference>
<reference evidence="12" key="1">
    <citation type="submission" date="2020-10" db="EMBL/GenBank/DDBJ databases">
        <title>Unveiling of a novel bifunctional photoreceptor, Dualchrome1, isolated from a cosmopolitan green alga.</title>
        <authorList>
            <person name="Suzuki S."/>
            <person name="Kawachi M."/>
        </authorList>
    </citation>
    <scope>NUCLEOTIDE SEQUENCE</scope>
    <source>
        <strain evidence="12">NIES 2893</strain>
    </source>
</reference>
<feature type="active site" evidence="10">
    <location>
        <position position="94"/>
    </location>
</feature>
<evidence type="ECO:0000256" key="6">
    <source>
        <dbReference type="ARBA" id="ARBA00022842"/>
    </source>
</evidence>
<dbReference type="Pfam" id="PF00311">
    <property type="entry name" value="PEPcase"/>
    <property type="match status" value="1"/>
</dbReference>
<accession>A0A830HYU2</accession>
<dbReference type="PROSITE" id="PS00393">
    <property type="entry name" value="PEPCASE_2"/>
    <property type="match status" value="1"/>
</dbReference>
<comment type="catalytic activity">
    <reaction evidence="9">
        <text>oxaloacetate + phosphate = phosphoenolpyruvate + hydrogencarbonate</text>
        <dbReference type="Rhea" id="RHEA:28370"/>
        <dbReference type="ChEBI" id="CHEBI:16452"/>
        <dbReference type="ChEBI" id="CHEBI:17544"/>
        <dbReference type="ChEBI" id="CHEBI:43474"/>
        <dbReference type="ChEBI" id="CHEBI:58702"/>
        <dbReference type="EC" id="4.1.1.31"/>
    </reaction>
</comment>
<evidence type="ECO:0000256" key="2">
    <source>
        <dbReference type="ARBA" id="ARBA00004496"/>
    </source>
</evidence>
<keyword evidence="8" id="KW-0120">Carbon dioxide fixation</keyword>
<dbReference type="FunFam" id="1.20.1440.90:FF:000001">
    <property type="entry name" value="Phosphoenolpyruvate carboxylase 1"/>
    <property type="match status" value="1"/>
</dbReference>
<evidence type="ECO:0000256" key="1">
    <source>
        <dbReference type="ARBA" id="ARBA00001946"/>
    </source>
</evidence>
<name>A0A830HYU2_9CHLO</name>
<gene>
    <name evidence="12" type="ORF">PPROV_001048300</name>
</gene>
<evidence type="ECO:0000256" key="9">
    <source>
        <dbReference type="ARBA" id="ARBA00048995"/>
    </source>
</evidence>
<keyword evidence="6" id="KW-0460">Magnesium</keyword>
<dbReference type="EMBL" id="BNJQ01000036">
    <property type="protein sequence ID" value="GHP11755.1"/>
    <property type="molecule type" value="Genomic_DNA"/>
</dbReference>
<dbReference type="GO" id="GO:0008964">
    <property type="term" value="F:phosphoenolpyruvate carboxylase activity"/>
    <property type="evidence" value="ECO:0007669"/>
    <property type="project" value="UniProtKB-EC"/>
</dbReference>
<evidence type="ECO:0000313" key="12">
    <source>
        <dbReference type="EMBL" id="GHP11755.1"/>
    </source>
</evidence>
<dbReference type="Gene3D" id="1.20.1440.90">
    <property type="entry name" value="Phosphoenolpyruvate/pyruvate domain"/>
    <property type="match status" value="1"/>
</dbReference>
<comment type="subcellular location">
    <subcellularLocation>
        <location evidence="2">Cytoplasm</location>
    </subcellularLocation>
</comment>
<evidence type="ECO:0000256" key="11">
    <source>
        <dbReference type="PROSITE-ProRule" id="PRU10112"/>
    </source>
</evidence>
<dbReference type="SUPFAM" id="SSF51621">
    <property type="entry name" value="Phosphoenolpyruvate/pyruvate domain"/>
    <property type="match status" value="1"/>
</dbReference>
<evidence type="ECO:0000256" key="5">
    <source>
        <dbReference type="ARBA" id="ARBA00022490"/>
    </source>
</evidence>
<protein>
    <recommendedName>
        <fullName evidence="4">phosphoenolpyruvate carboxylase</fullName>
        <ecNumber evidence="4">4.1.1.31</ecNumber>
    </recommendedName>
</protein>
<proteinExistence type="inferred from homology"/>
<evidence type="ECO:0000256" key="8">
    <source>
        <dbReference type="ARBA" id="ARBA00023300"/>
    </source>
</evidence>
<keyword evidence="12" id="KW-0670">Pyruvate</keyword>
<dbReference type="Proteomes" id="UP000660262">
    <property type="component" value="Unassembled WGS sequence"/>
</dbReference>
<keyword evidence="5" id="KW-0963">Cytoplasm</keyword>
<evidence type="ECO:0000313" key="13">
    <source>
        <dbReference type="Proteomes" id="UP000660262"/>
    </source>
</evidence>
<dbReference type="InterPro" id="IPR021135">
    <property type="entry name" value="PEP_COase"/>
</dbReference>
<feature type="active site" evidence="11">
    <location>
        <position position="543"/>
    </location>
</feature>
<evidence type="ECO:0000256" key="10">
    <source>
        <dbReference type="PROSITE-ProRule" id="PRU10111"/>
    </source>
</evidence>
<dbReference type="AlphaFoldDB" id="A0A830HYU2"/>
<dbReference type="OrthoDB" id="1365747at2759"/>
<dbReference type="PANTHER" id="PTHR30523">
    <property type="entry name" value="PHOSPHOENOLPYRUVATE CARBOXYLASE"/>
    <property type="match status" value="1"/>
</dbReference>
<dbReference type="InterPro" id="IPR015813">
    <property type="entry name" value="Pyrv/PenolPyrv_kinase-like_dom"/>
</dbReference>
<evidence type="ECO:0000256" key="3">
    <source>
        <dbReference type="ARBA" id="ARBA00008346"/>
    </source>
</evidence>
<dbReference type="NCBIfam" id="NF000584">
    <property type="entry name" value="PRK00009.1"/>
    <property type="match status" value="1"/>
</dbReference>
<dbReference type="PANTHER" id="PTHR30523:SF33">
    <property type="entry name" value="PHOSPHOENOLPYRUVATE CARBOXYLASE 3"/>
    <property type="match status" value="1"/>
</dbReference>
<dbReference type="InterPro" id="IPR022805">
    <property type="entry name" value="PEP_COase_bac/pln-type"/>
</dbReference>
<evidence type="ECO:0000256" key="7">
    <source>
        <dbReference type="ARBA" id="ARBA00023239"/>
    </source>
</evidence>
<dbReference type="InterPro" id="IPR018129">
    <property type="entry name" value="PEP_COase_Lys_AS"/>
</dbReference>
<keyword evidence="7" id="KW-0456">Lyase</keyword>
<dbReference type="InterPro" id="IPR033129">
    <property type="entry name" value="PEPCASE_His_AS"/>
</dbReference>
<dbReference type="HAMAP" id="MF_00595">
    <property type="entry name" value="PEPcase_type1"/>
    <property type="match status" value="1"/>
</dbReference>
<comment type="caution">
    <text evidence="12">The sequence shown here is derived from an EMBL/GenBank/DDBJ whole genome shotgun (WGS) entry which is preliminary data.</text>
</comment>
<evidence type="ECO:0000256" key="4">
    <source>
        <dbReference type="ARBA" id="ARBA00012305"/>
    </source>
</evidence>
<organism evidence="12 13">
    <name type="scientific">Pycnococcus provasolii</name>
    <dbReference type="NCBI Taxonomy" id="41880"/>
    <lineage>
        <taxon>Eukaryota</taxon>
        <taxon>Viridiplantae</taxon>
        <taxon>Chlorophyta</taxon>
        <taxon>Pseudoscourfieldiophyceae</taxon>
        <taxon>Pseudoscourfieldiales</taxon>
        <taxon>Pycnococcaceae</taxon>
        <taxon>Pycnococcus</taxon>
    </lineage>
</organism>